<evidence type="ECO:0000313" key="4">
    <source>
        <dbReference type="Proteomes" id="UP000388235"/>
    </source>
</evidence>
<dbReference type="Proteomes" id="UP000388235">
    <property type="component" value="Chromosome"/>
</dbReference>
<protein>
    <submittedName>
        <fullName evidence="3">Uncharacterized protein</fullName>
    </submittedName>
</protein>
<sequence length="257" mass="26719">MKRALVRHDPRQPYIGPPCAGVLLTHAAPPVSPAPAPWIAIDPALLAKPVAPSELGRRYRQSRQAGIRSAWIAGALCGQACTEIGINLVLGPDVALGGLSDDADAVVALGRAWAMGLTASGVMPMLTPYPGHPAGLHGQGAIELSPGDLILDATRPVRELGPMAPFVLASEHIYRAIDSSPLEHSAHALTWADTVTGYSGVVIGKGRAAIMAGCDWALCDASELGDIPELTRPMPQPKPSRPLDRAALTDELAGLGN</sequence>
<organism evidence="3 4">
    <name type="scientific">Litorivicinus lipolyticus</name>
    <dbReference type="NCBI Taxonomy" id="418701"/>
    <lineage>
        <taxon>Bacteria</taxon>
        <taxon>Pseudomonadati</taxon>
        <taxon>Pseudomonadota</taxon>
        <taxon>Gammaproteobacteria</taxon>
        <taxon>Oceanospirillales</taxon>
        <taxon>Litorivicinaceae</taxon>
        <taxon>Litorivicinus</taxon>
    </lineage>
</organism>
<feature type="region of interest" description="Disordered" evidence="2">
    <location>
        <begin position="229"/>
        <end position="257"/>
    </location>
</feature>
<dbReference type="OrthoDB" id="9786661at2"/>
<accession>A0A5Q2QBN0</accession>
<dbReference type="InterPro" id="IPR036962">
    <property type="entry name" value="Glyco_hydro_3_N_sf"/>
</dbReference>
<dbReference type="EMBL" id="CP045871">
    <property type="protein sequence ID" value="QGG79397.1"/>
    <property type="molecule type" value="Genomic_DNA"/>
</dbReference>
<dbReference type="KEGG" id="llp:GH975_01975"/>
<evidence type="ECO:0000256" key="2">
    <source>
        <dbReference type="SAM" id="MobiDB-lite"/>
    </source>
</evidence>
<evidence type="ECO:0000256" key="1">
    <source>
        <dbReference type="ARBA" id="ARBA00022801"/>
    </source>
</evidence>
<dbReference type="AlphaFoldDB" id="A0A5Q2QBN0"/>
<name>A0A5Q2QBN0_9GAMM</name>
<reference evidence="3 4" key="1">
    <citation type="submission" date="2019-11" db="EMBL/GenBank/DDBJ databases">
        <authorList>
            <person name="Khan S.A."/>
            <person name="Jeon C.O."/>
            <person name="Chun B.H."/>
        </authorList>
    </citation>
    <scope>NUCLEOTIDE SEQUENCE [LARGE SCALE GENOMIC DNA]</scope>
    <source>
        <strain evidence="3 4">IMCC 1097</strain>
    </source>
</reference>
<dbReference type="GO" id="GO:0005975">
    <property type="term" value="P:carbohydrate metabolic process"/>
    <property type="evidence" value="ECO:0007669"/>
    <property type="project" value="InterPro"/>
</dbReference>
<keyword evidence="4" id="KW-1185">Reference proteome</keyword>
<evidence type="ECO:0000313" key="3">
    <source>
        <dbReference type="EMBL" id="QGG79397.1"/>
    </source>
</evidence>
<dbReference type="GO" id="GO:0004553">
    <property type="term" value="F:hydrolase activity, hydrolyzing O-glycosyl compounds"/>
    <property type="evidence" value="ECO:0007669"/>
    <property type="project" value="InterPro"/>
</dbReference>
<dbReference type="SUPFAM" id="SSF51445">
    <property type="entry name" value="(Trans)glycosidases"/>
    <property type="match status" value="1"/>
</dbReference>
<proteinExistence type="predicted"/>
<dbReference type="Gene3D" id="3.20.20.300">
    <property type="entry name" value="Glycoside hydrolase, family 3, N-terminal domain"/>
    <property type="match status" value="1"/>
</dbReference>
<gene>
    <name evidence="3" type="ORF">GH975_01975</name>
</gene>
<dbReference type="RefSeq" id="WP_153712901.1">
    <property type="nucleotide sequence ID" value="NZ_CP045871.1"/>
</dbReference>
<keyword evidence="1" id="KW-0378">Hydrolase</keyword>
<dbReference type="InterPro" id="IPR017853">
    <property type="entry name" value="GH"/>
</dbReference>